<evidence type="ECO:0000313" key="5">
    <source>
        <dbReference type="EMBL" id="KAF4510008.1"/>
    </source>
</evidence>
<dbReference type="GO" id="GO:0019878">
    <property type="term" value="P:lysine biosynthetic process via aminoadipic acid"/>
    <property type="evidence" value="ECO:0007669"/>
    <property type="project" value="TreeGrafter"/>
</dbReference>
<name>A0A8H4PT92_9HYPO</name>
<dbReference type="EC" id="2.7.8.7" evidence="1"/>
<dbReference type="InterPro" id="IPR037143">
    <property type="entry name" value="4-PPantetheinyl_Trfase_dom_sf"/>
</dbReference>
<feature type="domain" description="4'-phosphopantetheinyl transferase" evidence="3">
    <location>
        <begin position="145"/>
        <end position="238"/>
    </location>
</feature>
<comment type="caution">
    <text evidence="5">The sequence shown here is derived from an EMBL/GenBank/DDBJ whole genome shotgun (WGS) entry which is preliminary data.</text>
</comment>
<sequence length="325" mass="35269">MSGDPASPATAAASPATAGPMTVLKWVLDTRPLWPEAQKTQDLVTAAARALALLSAREHEQVLRFHFVKDAKLALGSALLKRLAISRHAGVSWAEAGGWTRDARTKPIFRRPRDAAEPLLFNVSHQAGLVVLVALHRPAARGAVAIGVDVVCPAERRDRDRHVLAAEGWPRYVAVHDDVFCPAEAARLNALPRLLGAADDDRLLAYFYTLWCLREAYIKMTGDALLAPWLRELDLRYFAPPGEAPPEGRALEIWFRGRRVDDVHMRLEALLDGYVICTAVRCAHDHRPDIEAQVARPAALLALDDILAEAEASHAGDGGAAPGGG</sequence>
<dbReference type="Gene3D" id="3.90.470.20">
    <property type="entry name" value="4'-phosphopantetheinyl transferase domain"/>
    <property type="match status" value="1"/>
</dbReference>
<dbReference type="Pfam" id="PF22624">
    <property type="entry name" value="AASDHPPT_N"/>
    <property type="match status" value="1"/>
</dbReference>
<dbReference type="AlphaFoldDB" id="A0A8H4PT92"/>
<dbReference type="OrthoDB" id="26719at2759"/>
<keyword evidence="6" id="KW-1185">Reference proteome</keyword>
<organism evidence="5 6">
    <name type="scientific">Ophiocordyceps sinensis</name>
    <dbReference type="NCBI Taxonomy" id="72228"/>
    <lineage>
        <taxon>Eukaryota</taxon>
        <taxon>Fungi</taxon>
        <taxon>Dikarya</taxon>
        <taxon>Ascomycota</taxon>
        <taxon>Pezizomycotina</taxon>
        <taxon>Sordariomycetes</taxon>
        <taxon>Hypocreomycetidae</taxon>
        <taxon>Hypocreales</taxon>
        <taxon>Ophiocordycipitaceae</taxon>
        <taxon>Ophiocordyceps</taxon>
    </lineage>
</organism>
<dbReference type="Proteomes" id="UP000557566">
    <property type="component" value="Unassembled WGS sequence"/>
</dbReference>
<dbReference type="PANTHER" id="PTHR12215">
    <property type="entry name" value="PHOSPHOPANTETHEINE TRANSFERASE"/>
    <property type="match status" value="1"/>
</dbReference>
<evidence type="ECO:0000313" key="6">
    <source>
        <dbReference type="Proteomes" id="UP000557566"/>
    </source>
</evidence>
<dbReference type="GO" id="GO:0000287">
    <property type="term" value="F:magnesium ion binding"/>
    <property type="evidence" value="ECO:0007669"/>
    <property type="project" value="InterPro"/>
</dbReference>
<dbReference type="SUPFAM" id="SSF56214">
    <property type="entry name" value="4'-phosphopantetheinyl transferase"/>
    <property type="match status" value="2"/>
</dbReference>
<evidence type="ECO:0000256" key="2">
    <source>
        <dbReference type="ARBA" id="ARBA00022679"/>
    </source>
</evidence>
<dbReference type="Pfam" id="PF01648">
    <property type="entry name" value="ACPS"/>
    <property type="match status" value="1"/>
</dbReference>
<keyword evidence="2" id="KW-0808">Transferase</keyword>
<accession>A0A8H4PT92</accession>
<evidence type="ECO:0000256" key="1">
    <source>
        <dbReference type="ARBA" id="ARBA00013172"/>
    </source>
</evidence>
<reference evidence="5 6" key="1">
    <citation type="journal article" date="2020" name="Genome Biol. Evol.">
        <title>A new high-quality draft genome assembly of the Chinese cordyceps Ophiocordyceps sinensis.</title>
        <authorList>
            <person name="Shu R."/>
            <person name="Zhang J."/>
            <person name="Meng Q."/>
            <person name="Zhang H."/>
            <person name="Zhou G."/>
            <person name="Li M."/>
            <person name="Wu P."/>
            <person name="Zhao Y."/>
            <person name="Chen C."/>
            <person name="Qin Q."/>
        </authorList>
    </citation>
    <scope>NUCLEOTIDE SEQUENCE [LARGE SCALE GENOMIC DNA]</scope>
    <source>
        <strain evidence="5 6">IOZ07</strain>
    </source>
</reference>
<dbReference type="EMBL" id="JAAVMX010000003">
    <property type="protein sequence ID" value="KAF4510008.1"/>
    <property type="molecule type" value="Genomic_DNA"/>
</dbReference>
<dbReference type="GO" id="GO:0008897">
    <property type="term" value="F:holo-[acyl-carrier-protein] synthase activity"/>
    <property type="evidence" value="ECO:0007669"/>
    <property type="project" value="UniProtKB-EC"/>
</dbReference>
<evidence type="ECO:0000259" key="3">
    <source>
        <dbReference type="Pfam" id="PF01648"/>
    </source>
</evidence>
<dbReference type="GO" id="GO:0005829">
    <property type="term" value="C:cytosol"/>
    <property type="evidence" value="ECO:0007669"/>
    <property type="project" value="TreeGrafter"/>
</dbReference>
<dbReference type="InterPro" id="IPR008278">
    <property type="entry name" value="4-PPantetheinyl_Trfase_dom"/>
</dbReference>
<dbReference type="InterPro" id="IPR055066">
    <property type="entry name" value="AASDHPPT_N"/>
</dbReference>
<proteinExistence type="predicted"/>
<evidence type="ECO:0000259" key="4">
    <source>
        <dbReference type="Pfam" id="PF22624"/>
    </source>
</evidence>
<gene>
    <name evidence="5" type="ORF">G6O67_001936</name>
</gene>
<dbReference type="PANTHER" id="PTHR12215:SF10">
    <property type="entry name" value="L-AMINOADIPATE-SEMIALDEHYDE DEHYDROGENASE-PHOSPHOPANTETHEINYL TRANSFERASE"/>
    <property type="match status" value="1"/>
</dbReference>
<protein>
    <recommendedName>
        <fullName evidence="1">holo-[acyl-carrier-protein] synthase</fullName>
        <ecNumber evidence="1">2.7.8.7</ecNumber>
    </recommendedName>
</protein>
<feature type="domain" description="4'-phosphopantetheinyl transferase N-terminal" evidence="4">
    <location>
        <begin position="49"/>
        <end position="134"/>
    </location>
</feature>
<dbReference type="InterPro" id="IPR050559">
    <property type="entry name" value="P-Pant_transferase_sf"/>
</dbReference>